<dbReference type="OrthoDB" id="9802805at2"/>
<dbReference type="PANTHER" id="PTHR12992:SF11">
    <property type="entry name" value="MITOCHONDRIAL COENZYME A DIPHOSPHATASE NUDT8"/>
    <property type="match status" value="1"/>
</dbReference>
<comment type="cofactor">
    <cofactor evidence="2">
        <name>Mg(2+)</name>
        <dbReference type="ChEBI" id="CHEBI:18420"/>
    </cofactor>
</comment>
<keyword evidence="6" id="KW-0464">Manganese</keyword>
<proteinExistence type="inferred from homology"/>
<dbReference type="InterPro" id="IPR015797">
    <property type="entry name" value="NUDIX_hydrolase-like_dom_sf"/>
</dbReference>
<keyword evidence="5" id="KW-0460">Magnesium</keyword>
<feature type="region of interest" description="Disordered" evidence="8">
    <location>
        <begin position="1"/>
        <end position="23"/>
    </location>
</feature>
<sequence>MSDPERQSGQGGIGDTEQGGAGWTPEAIRSALRLPHTFPGPYGDDGARAERWLAAVLAVLTPHPEQGVSVLLTRRTPHLYHHPGQISFPGGRVERGESPEQAALREAQEEVGLAPERVTILGALPDYVTVTGYRVTPLIAWSDALGPLAPDPFEVAEVFFTPLAHFADPNRYLRLSLIYDGQPRYYWAAPWRHYFIWGATAAMLRQLALRLAACRAGASGSLSQDRASGSSSG</sequence>
<gene>
    <name evidence="10" type="ORF">HPTL_0456</name>
</gene>
<evidence type="ECO:0000256" key="7">
    <source>
        <dbReference type="RuleBase" id="RU003476"/>
    </source>
</evidence>
<evidence type="ECO:0000256" key="6">
    <source>
        <dbReference type="ARBA" id="ARBA00023211"/>
    </source>
</evidence>
<dbReference type="Pfam" id="PF00293">
    <property type="entry name" value="NUDIX"/>
    <property type="match status" value="1"/>
</dbReference>
<keyword evidence="4 7" id="KW-0378">Hydrolase</keyword>
<evidence type="ECO:0000259" key="9">
    <source>
        <dbReference type="PROSITE" id="PS51462"/>
    </source>
</evidence>
<organism evidence="10 11">
    <name type="scientific">Hydrogenophilus thermoluteolus</name>
    <name type="common">Pseudomonas hydrogenothermophila</name>
    <dbReference type="NCBI Taxonomy" id="297"/>
    <lineage>
        <taxon>Bacteria</taxon>
        <taxon>Pseudomonadati</taxon>
        <taxon>Pseudomonadota</taxon>
        <taxon>Hydrogenophilia</taxon>
        <taxon>Hydrogenophilales</taxon>
        <taxon>Hydrogenophilaceae</taxon>
        <taxon>Hydrogenophilus</taxon>
    </lineage>
</organism>
<dbReference type="InterPro" id="IPR000086">
    <property type="entry name" value="NUDIX_hydrolase_dom"/>
</dbReference>
<dbReference type="InterPro" id="IPR045121">
    <property type="entry name" value="CoAse"/>
</dbReference>
<protein>
    <submittedName>
        <fullName evidence="10">Coenzyme A pyrophosphatase</fullName>
    </submittedName>
</protein>
<dbReference type="RefSeq" id="WP_119334541.1">
    <property type="nucleotide sequence ID" value="NZ_AP018558.1"/>
</dbReference>
<comment type="cofactor">
    <cofactor evidence="1">
        <name>Mn(2+)</name>
        <dbReference type="ChEBI" id="CHEBI:29035"/>
    </cofactor>
</comment>
<dbReference type="KEGG" id="htl:HPTL_0456"/>
<keyword evidence="11" id="KW-1185">Reference proteome</keyword>
<evidence type="ECO:0000313" key="10">
    <source>
        <dbReference type="EMBL" id="BBD76724.1"/>
    </source>
</evidence>
<evidence type="ECO:0000256" key="5">
    <source>
        <dbReference type="ARBA" id="ARBA00022842"/>
    </source>
</evidence>
<dbReference type="Gene3D" id="3.90.79.10">
    <property type="entry name" value="Nucleoside Triphosphate Pyrophosphohydrolase"/>
    <property type="match status" value="1"/>
</dbReference>
<evidence type="ECO:0000256" key="2">
    <source>
        <dbReference type="ARBA" id="ARBA00001946"/>
    </source>
</evidence>
<dbReference type="SUPFAM" id="SSF55811">
    <property type="entry name" value="Nudix"/>
    <property type="match status" value="1"/>
</dbReference>
<feature type="domain" description="Nudix hydrolase" evidence="9">
    <location>
        <begin position="50"/>
        <end position="194"/>
    </location>
</feature>
<evidence type="ECO:0000256" key="8">
    <source>
        <dbReference type="SAM" id="MobiDB-lite"/>
    </source>
</evidence>
<feature type="compositionally biased region" description="Gly residues" evidence="8">
    <location>
        <begin position="9"/>
        <end position="22"/>
    </location>
</feature>
<dbReference type="GO" id="GO:0046872">
    <property type="term" value="F:metal ion binding"/>
    <property type="evidence" value="ECO:0007669"/>
    <property type="project" value="UniProtKB-KW"/>
</dbReference>
<dbReference type="GO" id="GO:0010945">
    <property type="term" value="F:coenzyme A diphosphatase activity"/>
    <property type="evidence" value="ECO:0007669"/>
    <property type="project" value="InterPro"/>
</dbReference>
<evidence type="ECO:0000256" key="3">
    <source>
        <dbReference type="ARBA" id="ARBA00022723"/>
    </source>
</evidence>
<comment type="similarity">
    <text evidence="7">Belongs to the Nudix hydrolase family.</text>
</comment>
<name>A0A2Z6DW96_HYDTE</name>
<accession>A0A2Z6DW96</accession>
<dbReference type="PROSITE" id="PS00893">
    <property type="entry name" value="NUDIX_BOX"/>
    <property type="match status" value="1"/>
</dbReference>
<dbReference type="PROSITE" id="PS51462">
    <property type="entry name" value="NUDIX"/>
    <property type="match status" value="1"/>
</dbReference>
<dbReference type="Proteomes" id="UP000262004">
    <property type="component" value="Chromosome"/>
</dbReference>
<dbReference type="CDD" id="cd03426">
    <property type="entry name" value="NUDIX_CoAse_Nudt7"/>
    <property type="match status" value="1"/>
</dbReference>
<dbReference type="InterPro" id="IPR020084">
    <property type="entry name" value="NUDIX_hydrolase_CS"/>
</dbReference>
<evidence type="ECO:0000256" key="4">
    <source>
        <dbReference type="ARBA" id="ARBA00022801"/>
    </source>
</evidence>
<dbReference type="PANTHER" id="PTHR12992">
    <property type="entry name" value="NUDIX HYDROLASE"/>
    <property type="match status" value="1"/>
</dbReference>
<evidence type="ECO:0000313" key="11">
    <source>
        <dbReference type="Proteomes" id="UP000262004"/>
    </source>
</evidence>
<evidence type="ECO:0000256" key="1">
    <source>
        <dbReference type="ARBA" id="ARBA00001936"/>
    </source>
</evidence>
<dbReference type="PRINTS" id="PR00502">
    <property type="entry name" value="NUDIXFAMILY"/>
</dbReference>
<reference evidence="10 11" key="1">
    <citation type="submission" date="2018-04" db="EMBL/GenBank/DDBJ databases">
        <title>Complete genome sequence of Hydrogenophilus thermoluteolus TH-1.</title>
        <authorList>
            <person name="Arai H."/>
        </authorList>
    </citation>
    <scope>NUCLEOTIDE SEQUENCE [LARGE SCALE GENOMIC DNA]</scope>
    <source>
        <strain evidence="10 11">TH-1</strain>
    </source>
</reference>
<dbReference type="InterPro" id="IPR020476">
    <property type="entry name" value="Nudix_hydrolase"/>
</dbReference>
<dbReference type="EMBL" id="AP018558">
    <property type="protein sequence ID" value="BBD76724.1"/>
    <property type="molecule type" value="Genomic_DNA"/>
</dbReference>
<keyword evidence="3" id="KW-0479">Metal-binding</keyword>
<dbReference type="AlphaFoldDB" id="A0A2Z6DW96"/>